<reference evidence="8" key="1">
    <citation type="submission" date="2015-12" db="EMBL/GenBank/DDBJ databases">
        <title>Update maize B73 reference genome by single molecule sequencing technologies.</title>
        <authorList>
            <consortium name="Maize Genome Sequencing Project"/>
            <person name="Ware D."/>
        </authorList>
    </citation>
    <scope>NUCLEOTIDE SEQUENCE [LARGE SCALE GENOMIC DNA]</scope>
    <source>
        <tissue evidence="8">Seedling</tissue>
    </source>
</reference>
<evidence type="ECO:0000256" key="6">
    <source>
        <dbReference type="ARBA" id="ARBA00023136"/>
    </source>
</evidence>
<evidence type="ECO:0000256" key="5">
    <source>
        <dbReference type="ARBA" id="ARBA00022989"/>
    </source>
</evidence>
<keyword evidence="3" id="KW-0813">Transport</keyword>
<dbReference type="PANTHER" id="PTHR48021">
    <property type="match status" value="1"/>
</dbReference>
<dbReference type="InterPro" id="IPR036259">
    <property type="entry name" value="MFS_trans_sf"/>
</dbReference>
<dbReference type="SMR" id="A0A1D6KJL4"/>
<proteinExistence type="inferred from homology"/>
<dbReference type="InterPro" id="IPR005828">
    <property type="entry name" value="MFS_sugar_transport-like"/>
</dbReference>
<sequence>MIGDVTSGNLADILGCKMTMRFAAVVGIFGWLTVYCAKDAMMLYAGRVLLGYCTGVLSYVVNIYSSQYITKGYLRRPCNLKPGCSAAYIIGALVSW</sequence>
<dbReference type="Gene3D" id="1.20.1250.20">
    <property type="entry name" value="MFS general substrate transporter like domains"/>
    <property type="match status" value="1"/>
</dbReference>
<evidence type="ECO:0000256" key="4">
    <source>
        <dbReference type="ARBA" id="ARBA00022692"/>
    </source>
</evidence>
<comment type="similarity">
    <text evidence="2">Belongs to the major facilitator superfamily. Sugar transporter (TC 2.A.1.1) family.</text>
</comment>
<gene>
    <name evidence="8" type="ORF">ZEAMMB73_Zm00001d031547</name>
</gene>
<dbReference type="EMBL" id="CM007647">
    <property type="protein sequence ID" value="ONM03122.1"/>
    <property type="molecule type" value="Genomic_DNA"/>
</dbReference>
<evidence type="ECO:0000313" key="8">
    <source>
        <dbReference type="EMBL" id="ONM03122.1"/>
    </source>
</evidence>
<accession>A0A1D6KJL4</accession>
<evidence type="ECO:0000256" key="2">
    <source>
        <dbReference type="ARBA" id="ARBA00010992"/>
    </source>
</evidence>
<dbReference type="AlphaFoldDB" id="A0A1D6KJL4"/>
<dbReference type="InterPro" id="IPR020846">
    <property type="entry name" value="MFS_dom"/>
</dbReference>
<keyword evidence="3" id="KW-0762">Sugar transport</keyword>
<dbReference type="PROSITE" id="PS50850">
    <property type="entry name" value="MFS"/>
    <property type="match status" value="1"/>
</dbReference>
<evidence type="ECO:0000259" key="7">
    <source>
        <dbReference type="PROSITE" id="PS50850"/>
    </source>
</evidence>
<keyword evidence="4" id="KW-0812">Transmembrane</keyword>
<dbReference type="GO" id="GO:0016020">
    <property type="term" value="C:membrane"/>
    <property type="evidence" value="ECO:0007669"/>
    <property type="project" value="UniProtKB-SubCell"/>
</dbReference>
<dbReference type="InParanoid" id="A0A1D6KJL4"/>
<evidence type="ECO:0000256" key="3">
    <source>
        <dbReference type="ARBA" id="ARBA00022597"/>
    </source>
</evidence>
<dbReference type="PANTHER" id="PTHR48021:SF45">
    <property type="entry name" value="OS03G0363500 PROTEIN"/>
    <property type="match status" value="1"/>
</dbReference>
<protein>
    <recommendedName>
        <fullName evidence="7">Major facilitator superfamily (MFS) profile domain-containing protein</fullName>
    </recommendedName>
</protein>
<dbReference type="InterPro" id="IPR050549">
    <property type="entry name" value="MFS_Trehalose_Transporter"/>
</dbReference>
<dbReference type="GO" id="GO:0022857">
    <property type="term" value="F:transmembrane transporter activity"/>
    <property type="evidence" value="ECO:0007669"/>
    <property type="project" value="InterPro"/>
</dbReference>
<keyword evidence="6" id="KW-0472">Membrane</keyword>
<dbReference type="STRING" id="4577.A0A1D6KJL4"/>
<dbReference type="ExpressionAtlas" id="A0A1D6KJL4">
    <property type="expression patterns" value="baseline"/>
</dbReference>
<keyword evidence="5" id="KW-1133">Transmembrane helix</keyword>
<feature type="domain" description="Major facilitator superfamily (MFS) profile" evidence="7">
    <location>
        <begin position="1"/>
        <end position="96"/>
    </location>
</feature>
<dbReference type="SUPFAM" id="SSF103473">
    <property type="entry name" value="MFS general substrate transporter"/>
    <property type="match status" value="1"/>
</dbReference>
<dbReference type="Pfam" id="PF00083">
    <property type="entry name" value="Sugar_tr"/>
    <property type="match status" value="1"/>
</dbReference>
<organism evidence="8">
    <name type="scientific">Zea mays</name>
    <name type="common">Maize</name>
    <dbReference type="NCBI Taxonomy" id="4577"/>
    <lineage>
        <taxon>Eukaryota</taxon>
        <taxon>Viridiplantae</taxon>
        <taxon>Streptophyta</taxon>
        <taxon>Embryophyta</taxon>
        <taxon>Tracheophyta</taxon>
        <taxon>Spermatophyta</taxon>
        <taxon>Magnoliopsida</taxon>
        <taxon>Liliopsida</taxon>
        <taxon>Poales</taxon>
        <taxon>Poaceae</taxon>
        <taxon>PACMAD clade</taxon>
        <taxon>Panicoideae</taxon>
        <taxon>Andropogonodae</taxon>
        <taxon>Andropogoneae</taxon>
        <taxon>Tripsacinae</taxon>
        <taxon>Zea</taxon>
    </lineage>
</organism>
<comment type="subcellular location">
    <subcellularLocation>
        <location evidence="1">Membrane</location>
        <topology evidence="1">Multi-pass membrane protein</topology>
    </subcellularLocation>
</comment>
<evidence type="ECO:0000256" key="1">
    <source>
        <dbReference type="ARBA" id="ARBA00004141"/>
    </source>
</evidence>
<name>A0A1D6KJL4_MAIZE</name>